<dbReference type="Pfam" id="PF00698">
    <property type="entry name" value="Acyl_transf_1"/>
    <property type="match status" value="1"/>
</dbReference>
<evidence type="ECO:0000259" key="6">
    <source>
        <dbReference type="PROSITE" id="PS52004"/>
    </source>
</evidence>
<dbReference type="SUPFAM" id="SSF56801">
    <property type="entry name" value="Acetyl-CoA synthetase-like"/>
    <property type="match status" value="1"/>
</dbReference>
<dbReference type="Pfam" id="PF02801">
    <property type="entry name" value="Ketoacyl-synt_C"/>
    <property type="match status" value="1"/>
</dbReference>
<dbReference type="InterPro" id="IPR014030">
    <property type="entry name" value="Ketoacyl_synth_N"/>
</dbReference>
<dbReference type="InterPro" id="IPR016035">
    <property type="entry name" value="Acyl_Trfase/lysoPLipase"/>
</dbReference>
<dbReference type="InterPro" id="IPR050091">
    <property type="entry name" value="PKS_NRPS_Biosynth_Enz"/>
</dbReference>
<protein>
    <submittedName>
        <fullName evidence="8">Ketoacyl-synt-domain-containing protein</fullName>
    </submittedName>
</protein>
<dbReference type="Gene3D" id="3.40.47.10">
    <property type="match status" value="1"/>
</dbReference>
<dbReference type="InterPro" id="IPR016036">
    <property type="entry name" value="Malonyl_transacylase_ACP-bd"/>
</dbReference>
<dbReference type="Pfam" id="PF00109">
    <property type="entry name" value="ketoacyl-synt"/>
    <property type="match status" value="1"/>
</dbReference>
<dbReference type="InterPro" id="IPR042099">
    <property type="entry name" value="ANL_N_sf"/>
</dbReference>
<dbReference type="PROSITE" id="PS52004">
    <property type="entry name" value="KS3_2"/>
    <property type="match status" value="1"/>
</dbReference>
<keyword evidence="9" id="KW-1185">Reference proteome</keyword>
<dbReference type="InterPro" id="IPR036291">
    <property type="entry name" value="NAD(P)-bd_dom_sf"/>
</dbReference>
<evidence type="ECO:0000259" key="7">
    <source>
        <dbReference type="PROSITE" id="PS52019"/>
    </source>
</evidence>
<evidence type="ECO:0000256" key="4">
    <source>
        <dbReference type="ARBA" id="ARBA00022679"/>
    </source>
</evidence>
<dbReference type="Gene3D" id="3.40.50.12780">
    <property type="entry name" value="N-terminal domain of ligase-like"/>
    <property type="match status" value="1"/>
</dbReference>
<dbReference type="SUPFAM" id="SSF47336">
    <property type="entry name" value="ACP-like"/>
    <property type="match status" value="2"/>
</dbReference>
<dbReference type="Pfam" id="PF08659">
    <property type="entry name" value="KR"/>
    <property type="match status" value="1"/>
</dbReference>
<dbReference type="InterPro" id="IPR013968">
    <property type="entry name" value="PKS_KR"/>
</dbReference>
<dbReference type="Gene3D" id="3.40.50.720">
    <property type="entry name" value="NAD(P)-binding Rossmann-like Domain"/>
    <property type="match status" value="1"/>
</dbReference>
<dbReference type="SUPFAM" id="SSF52151">
    <property type="entry name" value="FabD/lysophospholipase-like"/>
    <property type="match status" value="1"/>
</dbReference>
<dbReference type="OrthoDB" id="5334845at2759"/>
<dbReference type="GO" id="GO:0004312">
    <property type="term" value="F:fatty acid synthase activity"/>
    <property type="evidence" value="ECO:0007669"/>
    <property type="project" value="TreeGrafter"/>
</dbReference>
<dbReference type="EMBL" id="ML179168">
    <property type="protein sequence ID" value="THU96792.1"/>
    <property type="molecule type" value="Genomic_DNA"/>
</dbReference>
<dbReference type="PANTHER" id="PTHR43775">
    <property type="entry name" value="FATTY ACID SYNTHASE"/>
    <property type="match status" value="1"/>
</dbReference>
<organism evidence="8 9">
    <name type="scientific">Dendrothele bispora (strain CBS 962.96)</name>
    <dbReference type="NCBI Taxonomy" id="1314807"/>
    <lineage>
        <taxon>Eukaryota</taxon>
        <taxon>Fungi</taxon>
        <taxon>Dikarya</taxon>
        <taxon>Basidiomycota</taxon>
        <taxon>Agaricomycotina</taxon>
        <taxon>Agaricomycetes</taxon>
        <taxon>Agaricomycetidae</taxon>
        <taxon>Agaricales</taxon>
        <taxon>Agaricales incertae sedis</taxon>
        <taxon>Dendrothele</taxon>
    </lineage>
</organism>
<dbReference type="InterPro" id="IPR016039">
    <property type="entry name" value="Thiolase-like"/>
</dbReference>
<dbReference type="SMART" id="SM00827">
    <property type="entry name" value="PKS_AT"/>
    <property type="match status" value="1"/>
</dbReference>
<dbReference type="Gene3D" id="3.30.70.3290">
    <property type="match status" value="1"/>
</dbReference>
<keyword evidence="4" id="KW-0808">Transferase</keyword>
<dbReference type="InterPro" id="IPR049900">
    <property type="entry name" value="PKS_mFAS_DH"/>
</dbReference>
<feature type="active site" description="Proton donor; for dehydratase activity" evidence="5">
    <location>
        <position position="1738"/>
    </location>
</feature>
<keyword evidence="3" id="KW-0597">Phosphoprotein</keyword>
<evidence type="ECO:0000256" key="2">
    <source>
        <dbReference type="ARBA" id="ARBA00022450"/>
    </source>
</evidence>
<dbReference type="InterPro" id="IPR020841">
    <property type="entry name" value="PKS_Beta-ketoAc_synthase_dom"/>
</dbReference>
<dbReference type="SMART" id="SM00825">
    <property type="entry name" value="PKS_KS"/>
    <property type="match status" value="1"/>
</dbReference>
<dbReference type="Pfam" id="PF22621">
    <property type="entry name" value="CurL-like_PKS_C"/>
    <property type="match status" value="1"/>
</dbReference>
<evidence type="ECO:0000256" key="1">
    <source>
        <dbReference type="ARBA" id="ARBA00005179"/>
    </source>
</evidence>
<feature type="domain" description="Ketosynthase family 3 (KS3)" evidence="6">
    <location>
        <begin position="668"/>
        <end position="1088"/>
    </location>
</feature>
<dbReference type="SUPFAM" id="SSF51735">
    <property type="entry name" value="NAD(P)-binding Rossmann-fold domains"/>
    <property type="match status" value="1"/>
</dbReference>
<dbReference type="GO" id="GO:0006633">
    <property type="term" value="P:fatty acid biosynthetic process"/>
    <property type="evidence" value="ECO:0007669"/>
    <property type="project" value="TreeGrafter"/>
</dbReference>
<accession>A0A4S8M3P8</accession>
<gene>
    <name evidence="8" type="ORF">K435DRAFT_754575</name>
</gene>
<sequence>MEIPNTIPEVFARICSSPDALKNVLECGSEHWTYQELDRISSGLAVEVIGQYASRPTVVFVSENHPYILALMIATWKLGGKVAPMDPNTPPNLLKEMLRGVGPACVVFCSLNVGVEKLVKELRLPSHSFTPQSTTITALSRRFSHITQISPSNVDADDICLYLYTSSASSVSNLKCVPLSHKSILSNCFGQLRVLQSIFPSYSFHHFRVLGWSPWSHIMGISLDFGMSIFLTRGCYIFALVPSTYATSSEPSSSGNIIELLLEALLKQRADMFGVVPWALDGFRMIWEEEKDLSRRDKITTCLKDLKIFIAGGAATSDENMKWAKSRGIPLLNGIGMTEVGGAIFMGLAEELSRGLKLANCPILDAKLTLVNERTEAGVTEGELVVTSKLICNGYLHHESTSFSIDNDFASFRTGDLYTLSQDDYWEWKGRKEDFIQVLSGELLDPRELEKTLDSSPFVARSCLIGNRFLRQPSEVVCAITELDATTKEERKAAKAEVIKMVSALNRDLPPPLRISWSKILFLEKDEHIPLTRKRTIFKKKLEDLFGDRFQDLLADPKQSVHSYSQTRPSSLTEKAILEIVYDTCSTALQLPSDILYENPKMSFSEFGMNSNMATMIVNNLNHRLDLSLPLNACHIHIDILALSTYILEQLGLVSIQPTLQTFPVTHAEDIAIVGQALRLPGSISNIDQFWDALVRRRKDLQVPIPAERWDHSSFNFTFDRAGIIDYTCFDNAFFSISSSEAFYICPNVRLALETAFEALEDANIPSSHVRGSNMGIFVASPVDNGYSRLLFGEKGHDSYSRFFGTGVANSTVCGRLSYLLDVHGPSISVETACSGGLVALHYAVDHLQSGRGDSAIVIGVNTHPWPGDFEFLCAQGMVSPNSRCATFSSEADGYSPSEGVVALVLKTRSAAIRDQDNILGFIKATDVQHNGRTQGLIAPSTKAQSNLQNSLLKKAALEPSDIDFIETHGTGTKIGDLMEIQGINDVFRSTHSPEQPLILGAAKSCIGHTETSSGLVGIVKSLASFDREIVPAITHLTDSNLNSQLDCKSVPLLIPHLNTRLPESEKYRAVVLAYGFAGTIAGAVLENNRKPFAEESSQQCSTIRRHSMIFVISAKTPKALEDYVKLYHDFCLKASEDCFESICYTSCVGREHYRHRLAFVVSDLDDLIERLDQWLSQPSQGHERLSTPRLVFGFPGQGSQHFGMALDLADKYPSFHAMLLSASNLATTLSGVPVFDLLTGKNQSTSRNIDEGEVAQICTFVFQYVVCMWLEVLGIEPHAVVGHSLGEFAAAVVSGALDYDTALQIVVRRAQLLRPNVGNPGGMAAVACSEETANRYIKDLKLSDRLVVAVFNGPESIVVSGYDDALVLFVKAAKADGLRVTRLNVDQGFHSPCIDAPISELGTWIEEHKIAFKPLRLPFYSTALANQVEKHQCLPNNYWVSHGSASVKFAQTASLIASDSYNVILDLGPQRTMWASLQTNGLQRKMKIVPLRAKAGKDQTLSLLEALCTLSENNVSLDFSKLYVGVDGQSLYQKTRLPTYPFQRQRYYPSFIPSRKAQYLPNGSSLDAPVSGYQYPVNQRLFDFLDDHRIDGRRVMPAAGLVYHFITSSKNDSQALKSIRFHRPLVLNAPSVQATVSVEHKGAFSMSLTDGNPEEAKICSGFLAPSPIIHPYKQWSNNPSPILTLSKEKIYSRFRQVNFGPSFQSIQSLDIWSDHADGYVTVEPGLFPEFDIIRKLDACIHMFGAVSPDLLDIPRKLSTDGSFLPSSFEGLTMYSSTLPDSFICRYHLPIQEERNFLVMSVRFEILSHDGELLVSCKRYSVAWVPMAGLRSGNSATGELEGRISWLKTSWRSQSLPSTSGQELQRQRILYFANTPNVSLIRALHATIGEDFYLSLKDQQKLCIVLDTTLLADITPDSPQFSVMCKHVLWLMKALVGGQIRFSSFVVISSSGVAIDCNSDNTHSVSALGSIVQGMLRVFRREMALKNDDLVWGIDVSGSQAGTLSSEEWKSVIQDEFVSRSKGLERNSIVVYRADPYSTSPKLSRFVIVQEDAKRELNAEPLDETELVSNGVTVIAGMGSIGCALAQALVSPGAHRVVLLGRRNEQEDSVKKQLSEIENSGEAQVVYMRTDICDMETLLTTFNDIQRRYGTIRNIVHAAGVIQDALIGNVTFESFQEVMKPKVQGGWNLHKVSEKLKLTEKGLQGFVLLSSISVPLGNAGQIAYVAANSFLNSLAGYRRSKGLPGLSLELGPWESEHVKQLKFSKSIVQPIQHDEGIPLLVKAFANRTRNVDIDSNLYSNPSVQLLAKLDLEVMKKVEWIRDDPMWSEVLHDVGSGTSVEEASSTSLSRVAGKVWTRGEVQDIIVNSLKYNLELREGDLIADTEESLNSCGVDSICFAQIQAQTISDLGVDIPMAYLSDTFNIREMIDYVFGRLNK</sequence>
<dbReference type="PANTHER" id="PTHR43775:SF37">
    <property type="entry name" value="SI:DKEY-61P9.11"/>
    <property type="match status" value="1"/>
</dbReference>
<dbReference type="Gene3D" id="3.10.129.110">
    <property type="entry name" value="Polyketide synthase dehydratase"/>
    <property type="match status" value="1"/>
</dbReference>
<dbReference type="Gene3D" id="3.40.366.10">
    <property type="entry name" value="Malonyl-Coenzyme A Acyl Carrier Protein, domain 2"/>
    <property type="match status" value="1"/>
</dbReference>
<dbReference type="Gene3D" id="1.10.1200.10">
    <property type="entry name" value="ACP-like"/>
    <property type="match status" value="1"/>
</dbReference>
<dbReference type="SUPFAM" id="SSF53901">
    <property type="entry name" value="Thiolase-like"/>
    <property type="match status" value="1"/>
</dbReference>
<evidence type="ECO:0000313" key="8">
    <source>
        <dbReference type="EMBL" id="THU96792.1"/>
    </source>
</evidence>
<dbReference type="PROSITE" id="PS52019">
    <property type="entry name" value="PKS_MFAS_DH"/>
    <property type="match status" value="1"/>
</dbReference>
<feature type="active site" description="Proton acceptor; for dehydratase activity" evidence="5">
    <location>
        <position position="1589"/>
    </location>
</feature>
<dbReference type="CDD" id="cd00833">
    <property type="entry name" value="PKS"/>
    <property type="match status" value="1"/>
</dbReference>
<dbReference type="InterPro" id="IPR014043">
    <property type="entry name" value="Acyl_transferase_dom"/>
</dbReference>
<dbReference type="InterPro" id="IPR000873">
    <property type="entry name" value="AMP-dep_synth/lig_dom"/>
</dbReference>
<dbReference type="SMART" id="SM00822">
    <property type="entry name" value="PKS_KR"/>
    <property type="match status" value="1"/>
</dbReference>
<evidence type="ECO:0000313" key="9">
    <source>
        <dbReference type="Proteomes" id="UP000297245"/>
    </source>
</evidence>
<feature type="region of interest" description="C-terminal hotdog fold" evidence="5">
    <location>
        <begin position="1683"/>
        <end position="1831"/>
    </location>
</feature>
<feature type="domain" description="PKS/mFAS DH" evidence="7">
    <location>
        <begin position="1558"/>
        <end position="1831"/>
    </location>
</feature>
<dbReference type="Pfam" id="PF00501">
    <property type="entry name" value="AMP-binding"/>
    <property type="match status" value="1"/>
</dbReference>
<dbReference type="SUPFAM" id="SSF55048">
    <property type="entry name" value="Probable ACP-binding domain of malonyl-CoA ACP transacylase"/>
    <property type="match status" value="1"/>
</dbReference>
<dbReference type="InterPro" id="IPR014031">
    <property type="entry name" value="Ketoacyl_synth_C"/>
</dbReference>
<feature type="region of interest" description="N-terminal hotdog fold" evidence="5">
    <location>
        <begin position="1558"/>
        <end position="1671"/>
    </location>
</feature>
<dbReference type="Proteomes" id="UP000297245">
    <property type="component" value="Unassembled WGS sequence"/>
</dbReference>
<dbReference type="InterPro" id="IPR036736">
    <property type="entry name" value="ACP-like_sf"/>
</dbReference>
<name>A0A4S8M3P8_DENBC</name>
<dbReference type="InterPro" id="IPR001227">
    <property type="entry name" value="Ac_transferase_dom_sf"/>
</dbReference>
<comment type="pathway">
    <text evidence="1">Secondary metabolite biosynthesis.</text>
</comment>
<evidence type="ECO:0000256" key="5">
    <source>
        <dbReference type="PROSITE-ProRule" id="PRU01363"/>
    </source>
</evidence>
<reference evidence="8 9" key="1">
    <citation type="journal article" date="2019" name="Nat. Ecol. Evol.">
        <title>Megaphylogeny resolves global patterns of mushroom evolution.</title>
        <authorList>
            <person name="Varga T."/>
            <person name="Krizsan K."/>
            <person name="Foldi C."/>
            <person name="Dima B."/>
            <person name="Sanchez-Garcia M."/>
            <person name="Sanchez-Ramirez S."/>
            <person name="Szollosi G.J."/>
            <person name="Szarkandi J.G."/>
            <person name="Papp V."/>
            <person name="Albert L."/>
            <person name="Andreopoulos W."/>
            <person name="Angelini C."/>
            <person name="Antonin V."/>
            <person name="Barry K.W."/>
            <person name="Bougher N.L."/>
            <person name="Buchanan P."/>
            <person name="Buyck B."/>
            <person name="Bense V."/>
            <person name="Catcheside P."/>
            <person name="Chovatia M."/>
            <person name="Cooper J."/>
            <person name="Damon W."/>
            <person name="Desjardin D."/>
            <person name="Finy P."/>
            <person name="Geml J."/>
            <person name="Haridas S."/>
            <person name="Hughes K."/>
            <person name="Justo A."/>
            <person name="Karasinski D."/>
            <person name="Kautmanova I."/>
            <person name="Kiss B."/>
            <person name="Kocsube S."/>
            <person name="Kotiranta H."/>
            <person name="LaButti K.M."/>
            <person name="Lechner B.E."/>
            <person name="Liimatainen K."/>
            <person name="Lipzen A."/>
            <person name="Lukacs Z."/>
            <person name="Mihaltcheva S."/>
            <person name="Morgado L.N."/>
            <person name="Niskanen T."/>
            <person name="Noordeloos M.E."/>
            <person name="Ohm R.A."/>
            <person name="Ortiz-Santana B."/>
            <person name="Ovrebo C."/>
            <person name="Racz N."/>
            <person name="Riley R."/>
            <person name="Savchenko A."/>
            <person name="Shiryaev A."/>
            <person name="Soop K."/>
            <person name="Spirin V."/>
            <person name="Szebenyi C."/>
            <person name="Tomsovsky M."/>
            <person name="Tulloss R.E."/>
            <person name="Uehling J."/>
            <person name="Grigoriev I.V."/>
            <person name="Vagvolgyi C."/>
            <person name="Papp T."/>
            <person name="Martin F.M."/>
            <person name="Miettinen O."/>
            <person name="Hibbett D.S."/>
            <person name="Nagy L.G."/>
        </authorList>
    </citation>
    <scope>NUCLEOTIDE SEQUENCE [LARGE SCALE GENOMIC DNA]</scope>
    <source>
        <strain evidence="8 9">CBS 962.96</strain>
    </source>
</reference>
<dbReference type="InterPro" id="IPR057326">
    <property type="entry name" value="KR_dom"/>
</dbReference>
<evidence type="ECO:0000256" key="3">
    <source>
        <dbReference type="ARBA" id="ARBA00022553"/>
    </source>
</evidence>
<dbReference type="InterPro" id="IPR042104">
    <property type="entry name" value="PKS_dehydratase_sf"/>
</dbReference>
<dbReference type="Pfam" id="PF23562">
    <property type="entry name" value="AMP-binding_C_3"/>
    <property type="match status" value="1"/>
</dbReference>
<proteinExistence type="predicted"/>
<keyword evidence="2" id="KW-0596">Phosphopantetheine</keyword>